<feature type="domain" description="HTH cro/C1-type" evidence="1">
    <location>
        <begin position="12"/>
        <end position="40"/>
    </location>
</feature>
<evidence type="ECO:0000313" key="2">
    <source>
        <dbReference type="EMBL" id="TXE27677.1"/>
    </source>
</evidence>
<dbReference type="RefSeq" id="WP_048796376.1">
    <property type="nucleotide sequence ID" value="NZ_JVEJ01000382.1"/>
</dbReference>
<name>A0A5C7BWC0_SERMA</name>
<sequence>MSSQALVELVLKNLDCSQKALAERLGISPAQVSKWKKGEYMSDDMEKKMRELSGINTLDPDLVLLVGSSEQAMKWEKVIQYIAETALENAETGYETEPLTDPDGLLCAETLRTLNEMGITIPKEFPTELDVDFSDPDEDMDWDMVEENPYFSLISQIYRALNDVYG</sequence>
<dbReference type="InterPro" id="IPR010982">
    <property type="entry name" value="Lambda_DNA-bd_dom_sf"/>
</dbReference>
<dbReference type="Proteomes" id="UP000321126">
    <property type="component" value="Unassembled WGS sequence"/>
</dbReference>
<organism evidence="2 3">
    <name type="scientific">Serratia marcescens</name>
    <dbReference type="NCBI Taxonomy" id="615"/>
    <lineage>
        <taxon>Bacteria</taxon>
        <taxon>Pseudomonadati</taxon>
        <taxon>Pseudomonadota</taxon>
        <taxon>Gammaproteobacteria</taxon>
        <taxon>Enterobacterales</taxon>
        <taxon>Yersiniaceae</taxon>
        <taxon>Serratia</taxon>
    </lineage>
</organism>
<dbReference type="Pfam" id="PF01381">
    <property type="entry name" value="HTH_3"/>
    <property type="match status" value="1"/>
</dbReference>
<dbReference type="SUPFAM" id="SSF47413">
    <property type="entry name" value="lambda repressor-like DNA-binding domains"/>
    <property type="match status" value="1"/>
</dbReference>
<dbReference type="CDD" id="cd00093">
    <property type="entry name" value="HTH_XRE"/>
    <property type="match status" value="1"/>
</dbReference>
<gene>
    <name evidence="2" type="ORF">FOT62_22000</name>
</gene>
<dbReference type="EMBL" id="VOUQ01000017">
    <property type="protein sequence ID" value="TXE27677.1"/>
    <property type="molecule type" value="Genomic_DNA"/>
</dbReference>
<dbReference type="InterPro" id="IPR001387">
    <property type="entry name" value="Cro/C1-type_HTH"/>
</dbReference>
<dbReference type="GO" id="GO:0003677">
    <property type="term" value="F:DNA binding"/>
    <property type="evidence" value="ECO:0007669"/>
    <property type="project" value="InterPro"/>
</dbReference>
<proteinExistence type="predicted"/>
<evidence type="ECO:0000259" key="1">
    <source>
        <dbReference type="PROSITE" id="PS50943"/>
    </source>
</evidence>
<comment type="caution">
    <text evidence="2">The sequence shown here is derived from an EMBL/GenBank/DDBJ whole genome shotgun (WGS) entry which is preliminary data.</text>
</comment>
<accession>A0A5C7BWC0</accession>
<reference evidence="2 3" key="1">
    <citation type="submission" date="2019-07" db="EMBL/GenBank/DDBJ databases">
        <title>Serratia strains were isolated from fresh produce.</title>
        <authorList>
            <person name="Cho G.-S."/>
            <person name="Stein M."/>
            <person name="Lee W."/>
            <person name="Suh S.H."/>
            <person name="Franz C.M.A.P."/>
        </authorList>
    </citation>
    <scope>NUCLEOTIDE SEQUENCE [LARGE SCALE GENOMIC DNA]</scope>
    <source>
        <strain evidence="2 3">S16</strain>
    </source>
</reference>
<protein>
    <submittedName>
        <fullName evidence="2">Helix-turn-helix domain-containing protein</fullName>
    </submittedName>
</protein>
<dbReference type="AlphaFoldDB" id="A0A5C7BWC0"/>
<dbReference type="PROSITE" id="PS50943">
    <property type="entry name" value="HTH_CROC1"/>
    <property type="match status" value="1"/>
</dbReference>
<evidence type="ECO:0000313" key="3">
    <source>
        <dbReference type="Proteomes" id="UP000321126"/>
    </source>
</evidence>
<dbReference type="Gene3D" id="1.10.260.40">
    <property type="entry name" value="lambda repressor-like DNA-binding domains"/>
    <property type="match status" value="1"/>
</dbReference>